<evidence type="ECO:0000313" key="2">
    <source>
        <dbReference type="EMBL" id="SFJ97797.1"/>
    </source>
</evidence>
<evidence type="ECO:0000256" key="1">
    <source>
        <dbReference type="SAM" id="Phobius"/>
    </source>
</evidence>
<dbReference type="Proteomes" id="UP000198915">
    <property type="component" value="Unassembled WGS sequence"/>
</dbReference>
<dbReference type="STRING" id="1884381.SAMN05518846_107146"/>
<feature type="transmembrane region" description="Helical" evidence="1">
    <location>
        <begin position="105"/>
        <end position="122"/>
    </location>
</feature>
<dbReference type="RefSeq" id="WP_092268690.1">
    <property type="nucleotide sequence ID" value="NZ_FORT01000007.1"/>
</dbReference>
<feature type="transmembrane region" description="Helical" evidence="1">
    <location>
        <begin position="394"/>
        <end position="412"/>
    </location>
</feature>
<keyword evidence="1" id="KW-0812">Transmembrane</keyword>
<evidence type="ECO:0008006" key="4">
    <source>
        <dbReference type="Google" id="ProtNLM"/>
    </source>
</evidence>
<feature type="transmembrane region" description="Helical" evidence="1">
    <location>
        <begin position="68"/>
        <end position="85"/>
    </location>
</feature>
<keyword evidence="1" id="KW-1133">Transmembrane helix</keyword>
<feature type="transmembrane region" description="Helical" evidence="1">
    <location>
        <begin position="330"/>
        <end position="349"/>
    </location>
</feature>
<evidence type="ECO:0000313" key="3">
    <source>
        <dbReference type="Proteomes" id="UP000198915"/>
    </source>
</evidence>
<dbReference type="AlphaFoldDB" id="A0A1I3VU39"/>
<proteinExistence type="predicted"/>
<feature type="transmembrane region" description="Helical" evidence="1">
    <location>
        <begin position="369"/>
        <end position="388"/>
    </location>
</feature>
<feature type="transmembrane region" description="Helical" evidence="1">
    <location>
        <begin position="172"/>
        <end position="197"/>
    </location>
</feature>
<feature type="transmembrane region" description="Helical" evidence="1">
    <location>
        <begin position="129"/>
        <end position="152"/>
    </location>
</feature>
<feature type="transmembrane region" description="Helical" evidence="1">
    <location>
        <begin position="204"/>
        <end position="224"/>
    </location>
</feature>
<feature type="transmembrane region" description="Helical" evidence="1">
    <location>
        <begin position="230"/>
        <end position="246"/>
    </location>
</feature>
<gene>
    <name evidence="2" type="ORF">SAMN05518846_107146</name>
</gene>
<reference evidence="3" key="1">
    <citation type="submission" date="2016-10" db="EMBL/GenBank/DDBJ databases">
        <authorList>
            <person name="Varghese N."/>
            <person name="Submissions S."/>
        </authorList>
    </citation>
    <scope>NUCLEOTIDE SEQUENCE [LARGE SCALE GENOMIC DNA]</scope>
    <source>
        <strain evidence="3">OK042</strain>
    </source>
</reference>
<organism evidence="2 3">
    <name type="scientific">Brevibacillus centrosporus</name>
    <dbReference type="NCBI Taxonomy" id="54910"/>
    <lineage>
        <taxon>Bacteria</taxon>
        <taxon>Bacillati</taxon>
        <taxon>Bacillota</taxon>
        <taxon>Bacilli</taxon>
        <taxon>Bacillales</taxon>
        <taxon>Paenibacillaceae</taxon>
        <taxon>Brevibacillus</taxon>
    </lineage>
</organism>
<sequence>MRDTFIIISRSHPEDLSSGREATTYKLATLLLLTSVFLYGASVPNLSLICLFPCLALIFFLKNKNVTVSFLLDASLVFLFAFLYYTMCVLFEITTEDDWLKSKMMFLIANMTIAYIIGYFLAQNYTNISVILGVTVGGLFTYALLSTASYAMNHLGEVASNNYLIAERAVPSFWNGGTINGPIIGIYFSLSICLISMIYSRINLLLKGCFLVLAATSIFFNLMLQNRSPIYAGALAFSLATLMYITQMKLTHKKLVLLIILFCLMPLNLFFIDFSETKSLLENPFMDRLLSEGLDTPRYALWYKGLIGLFEYPMGGAKTDFSPFDYAHNLWLDVGWYVGVIPMLLLLVIQLKHVPYLLSFLKKKPDQSYGVIGLSVSFFVAMMVEPTLIASYTYVTLFFFFIGYLKGFHLHADLAGKGERR</sequence>
<keyword evidence="3" id="KW-1185">Reference proteome</keyword>
<protein>
    <recommendedName>
        <fullName evidence="4">O-antigen ligase</fullName>
    </recommendedName>
</protein>
<feature type="transmembrane region" description="Helical" evidence="1">
    <location>
        <begin position="36"/>
        <end position="61"/>
    </location>
</feature>
<name>A0A1I3VU39_9BACL</name>
<accession>A0A1I3VU39</accession>
<dbReference type="EMBL" id="FORT01000007">
    <property type="protein sequence ID" value="SFJ97797.1"/>
    <property type="molecule type" value="Genomic_DNA"/>
</dbReference>
<keyword evidence="1" id="KW-0472">Membrane</keyword>
<feature type="transmembrane region" description="Helical" evidence="1">
    <location>
        <begin position="255"/>
        <end position="272"/>
    </location>
</feature>